<feature type="domain" description="Glycosyltransferase 2-like" evidence="1">
    <location>
        <begin position="6"/>
        <end position="109"/>
    </location>
</feature>
<evidence type="ECO:0000313" key="2">
    <source>
        <dbReference type="EMBL" id="SHJ85013.1"/>
    </source>
</evidence>
<dbReference type="EMBL" id="LT670844">
    <property type="protein sequence ID" value="SHJ85013.1"/>
    <property type="molecule type" value="Genomic_DNA"/>
</dbReference>
<dbReference type="AlphaFoldDB" id="A0A1M6MP02"/>
<accession>A0A1M6MP02</accession>
<protein>
    <submittedName>
        <fullName evidence="2">Glycosyltransferase involved in cell wall bisynthesis</fullName>
    </submittedName>
</protein>
<dbReference type="GO" id="GO:0016740">
    <property type="term" value="F:transferase activity"/>
    <property type="evidence" value="ECO:0007669"/>
    <property type="project" value="UniProtKB-KW"/>
</dbReference>
<name>A0A1M6MP02_9BRAD</name>
<reference evidence="2 3" key="1">
    <citation type="submission" date="2016-11" db="EMBL/GenBank/DDBJ databases">
        <authorList>
            <person name="Jaros S."/>
            <person name="Januszkiewicz K."/>
            <person name="Wedrychowicz H."/>
        </authorList>
    </citation>
    <scope>NUCLEOTIDE SEQUENCE [LARGE SCALE GENOMIC DNA]</scope>
    <source>
        <strain evidence="2 3">GAS499</strain>
    </source>
</reference>
<dbReference type="Pfam" id="PF00535">
    <property type="entry name" value="Glycos_transf_2"/>
    <property type="match status" value="1"/>
</dbReference>
<dbReference type="PANTHER" id="PTHR43685:SF2">
    <property type="entry name" value="GLYCOSYLTRANSFERASE 2-LIKE DOMAIN-CONTAINING PROTEIN"/>
    <property type="match status" value="1"/>
</dbReference>
<dbReference type="PANTHER" id="PTHR43685">
    <property type="entry name" value="GLYCOSYLTRANSFERASE"/>
    <property type="match status" value="1"/>
</dbReference>
<dbReference type="InterPro" id="IPR001173">
    <property type="entry name" value="Glyco_trans_2-like"/>
</dbReference>
<dbReference type="InterPro" id="IPR050834">
    <property type="entry name" value="Glycosyltransf_2"/>
</dbReference>
<evidence type="ECO:0000259" key="1">
    <source>
        <dbReference type="Pfam" id="PF00535"/>
    </source>
</evidence>
<proteinExistence type="predicted"/>
<sequence length="289" mass="32827">MDRLVSIYLPTHNRRQLLERAVDSVLSQTYRNIELIVVNDGSTDDTSLFLNKISQSDRRLVAIDNPRSLGPSPSRNLAVKAAKGFFISGLDDDDEFTPDRIAQFVDYWNVLAAGSSPPVCLFSQSVFVSGGNRIVTRDRKDHVQFEDLFHHNYIGNQVFCIRDNLISAGLFDEHLNAWEDLDLFMRLLRQFGEARLLDAPTYICDVSINRDRISRNEPRIRRAFDIISAKYNELPPAAHQGLYLQMFSDYHGIRPTIADFRRFLGWGFDSSGLKQLLKSSIKGLALASA</sequence>
<keyword evidence="2" id="KW-0808">Transferase</keyword>
<dbReference type="InterPro" id="IPR029044">
    <property type="entry name" value="Nucleotide-diphossugar_trans"/>
</dbReference>
<dbReference type="Proteomes" id="UP000189935">
    <property type="component" value="Chromosome I"/>
</dbReference>
<dbReference type="RefSeq" id="WP_079537745.1">
    <property type="nucleotide sequence ID" value="NZ_LT670844.1"/>
</dbReference>
<dbReference type="OrthoDB" id="9801954at2"/>
<dbReference type="SUPFAM" id="SSF53448">
    <property type="entry name" value="Nucleotide-diphospho-sugar transferases"/>
    <property type="match status" value="1"/>
</dbReference>
<gene>
    <name evidence="2" type="ORF">SAMN05444159_1681</name>
</gene>
<dbReference type="Gene3D" id="3.90.550.10">
    <property type="entry name" value="Spore Coat Polysaccharide Biosynthesis Protein SpsA, Chain A"/>
    <property type="match status" value="1"/>
</dbReference>
<organism evidence="2 3">
    <name type="scientific">Bradyrhizobium lablabi</name>
    <dbReference type="NCBI Taxonomy" id="722472"/>
    <lineage>
        <taxon>Bacteria</taxon>
        <taxon>Pseudomonadati</taxon>
        <taxon>Pseudomonadota</taxon>
        <taxon>Alphaproteobacteria</taxon>
        <taxon>Hyphomicrobiales</taxon>
        <taxon>Nitrobacteraceae</taxon>
        <taxon>Bradyrhizobium</taxon>
    </lineage>
</organism>
<dbReference type="CDD" id="cd00761">
    <property type="entry name" value="Glyco_tranf_GTA_type"/>
    <property type="match status" value="1"/>
</dbReference>
<evidence type="ECO:0000313" key="3">
    <source>
        <dbReference type="Proteomes" id="UP000189935"/>
    </source>
</evidence>